<keyword evidence="1" id="KW-0732">Signal</keyword>
<evidence type="ECO:0000313" key="2">
    <source>
        <dbReference type="EMBL" id="MCW4471654.1"/>
    </source>
</evidence>
<proteinExistence type="predicted"/>
<name>A0ABT3JT52_9XANT</name>
<evidence type="ECO:0000256" key="1">
    <source>
        <dbReference type="SAM" id="SignalP"/>
    </source>
</evidence>
<evidence type="ECO:0000313" key="3">
    <source>
        <dbReference type="Proteomes" id="UP001209922"/>
    </source>
</evidence>
<dbReference type="EMBL" id="JAPCHY010000003">
    <property type="protein sequence ID" value="MCW4471654.1"/>
    <property type="molecule type" value="Genomic_DNA"/>
</dbReference>
<accession>A0ABT3JT52</accession>
<comment type="caution">
    <text evidence="2">The sequence shown here is derived from an EMBL/GenBank/DDBJ whole genome shotgun (WGS) entry which is preliminary data.</text>
</comment>
<feature type="chain" id="PRO_5045840677" description="Extracellular membrane protein CFEM domain-containing protein" evidence="1">
    <location>
        <begin position="26"/>
        <end position="67"/>
    </location>
</feature>
<dbReference type="Proteomes" id="UP001209922">
    <property type="component" value="Unassembled WGS sequence"/>
</dbReference>
<reference evidence="2 3" key="1">
    <citation type="submission" date="2022-10" db="EMBL/GenBank/DDBJ databases">
        <title>Xanthomonas sp. H13-6.</title>
        <authorList>
            <person name="Liu X."/>
            <person name="Deng Z."/>
            <person name="Jiang Y."/>
            <person name="Yu T."/>
            <person name="Ai J."/>
        </authorList>
    </citation>
    <scope>NUCLEOTIDE SEQUENCE [LARGE SCALE GENOMIC DNA]</scope>
    <source>
        <strain evidence="2 3">H13-6</strain>
    </source>
</reference>
<gene>
    <name evidence="2" type="ORF">OK345_03930</name>
</gene>
<feature type="signal peptide" evidence="1">
    <location>
        <begin position="1"/>
        <end position="25"/>
    </location>
</feature>
<dbReference type="RefSeq" id="WP_265126617.1">
    <property type="nucleotide sequence ID" value="NZ_JAPCHY010000003.1"/>
</dbReference>
<keyword evidence="3" id="KW-1185">Reference proteome</keyword>
<sequence>MKQGIKHLVAIAVFASSMLVSSVVAAPPCDLKCFQIYNACKTSGGSDAYCMERFDECMQTTCNAPFD</sequence>
<protein>
    <recommendedName>
        <fullName evidence="4">Extracellular membrane protein CFEM domain-containing protein</fullName>
    </recommendedName>
</protein>
<organism evidence="2 3">
    <name type="scientific">Xanthomonas chitinilytica</name>
    <dbReference type="NCBI Taxonomy" id="2989819"/>
    <lineage>
        <taxon>Bacteria</taxon>
        <taxon>Pseudomonadati</taxon>
        <taxon>Pseudomonadota</taxon>
        <taxon>Gammaproteobacteria</taxon>
        <taxon>Lysobacterales</taxon>
        <taxon>Lysobacteraceae</taxon>
        <taxon>Xanthomonas</taxon>
    </lineage>
</organism>
<evidence type="ECO:0008006" key="4">
    <source>
        <dbReference type="Google" id="ProtNLM"/>
    </source>
</evidence>